<proteinExistence type="inferred from homology"/>
<dbReference type="EMBL" id="FQWQ01000001">
    <property type="protein sequence ID" value="SHG86559.1"/>
    <property type="molecule type" value="Genomic_DNA"/>
</dbReference>
<dbReference type="STRING" id="947013.SAMN04488109_2204"/>
<evidence type="ECO:0000259" key="3">
    <source>
        <dbReference type="Pfam" id="PF19289"/>
    </source>
</evidence>
<reference evidence="4 5" key="1">
    <citation type="submission" date="2016-11" db="EMBL/GenBank/DDBJ databases">
        <authorList>
            <person name="Jaros S."/>
            <person name="Januszkiewicz K."/>
            <person name="Wedrychowicz H."/>
        </authorList>
    </citation>
    <scope>NUCLEOTIDE SEQUENCE [LARGE SCALE GENOMIC DNA]</scope>
    <source>
        <strain evidence="4 5">DSM 24574</strain>
    </source>
</reference>
<dbReference type="PANTHER" id="PTHR30624">
    <property type="entry name" value="UNCHARACTERIZED PROTEIN TLDD AND PMBA"/>
    <property type="match status" value="1"/>
</dbReference>
<protein>
    <submittedName>
        <fullName evidence="4">Putative modulator of DNA gyrase</fullName>
    </submittedName>
</protein>
<evidence type="ECO:0000313" key="4">
    <source>
        <dbReference type="EMBL" id="SHG86559.1"/>
    </source>
</evidence>
<dbReference type="PANTHER" id="PTHR30624:SF0">
    <property type="entry name" value="METALLOPROTEASE SLR0863"/>
    <property type="match status" value="1"/>
</dbReference>
<evidence type="ECO:0000256" key="2">
    <source>
        <dbReference type="SAM" id="SignalP"/>
    </source>
</evidence>
<evidence type="ECO:0000313" key="5">
    <source>
        <dbReference type="Proteomes" id="UP000184212"/>
    </source>
</evidence>
<keyword evidence="5" id="KW-1185">Reference proteome</keyword>
<name>A0A1M5NBL0_9BACT</name>
<gene>
    <name evidence="4" type="ORF">SAMN04488109_2204</name>
</gene>
<dbReference type="SUPFAM" id="SSF111283">
    <property type="entry name" value="Putative modulator of DNA gyrase, PmbA/TldD"/>
    <property type="match status" value="1"/>
</dbReference>
<accession>A0A1M5NBL0</accession>
<dbReference type="OrthoDB" id="1091538at2"/>
<evidence type="ECO:0000256" key="1">
    <source>
        <dbReference type="ARBA" id="ARBA00005836"/>
    </source>
</evidence>
<dbReference type="AlphaFoldDB" id="A0A1M5NBL0"/>
<feature type="chain" id="PRO_5012386768" evidence="2">
    <location>
        <begin position="26"/>
        <end position="554"/>
    </location>
</feature>
<dbReference type="Pfam" id="PF19289">
    <property type="entry name" value="PmbA_TldD_3rd"/>
    <property type="match status" value="1"/>
</dbReference>
<organism evidence="4 5">
    <name type="scientific">Chryseolinea serpens</name>
    <dbReference type="NCBI Taxonomy" id="947013"/>
    <lineage>
        <taxon>Bacteria</taxon>
        <taxon>Pseudomonadati</taxon>
        <taxon>Bacteroidota</taxon>
        <taxon>Cytophagia</taxon>
        <taxon>Cytophagales</taxon>
        <taxon>Fulvivirgaceae</taxon>
        <taxon>Chryseolinea</taxon>
    </lineage>
</organism>
<keyword evidence="2" id="KW-0732">Signal</keyword>
<sequence length="554" mass="61267">MRILRVIRPVVLFAGWIAIAQPLCAQERESVILKAMKDEMKRTMTDAKYEGHDKPFYISYGINDRHVFSAHATLGALVRSDMFQSRNKSVRLLVGNYTFNDESLDNNLTSPPNANDLSVPLDDDYYGIRRALWASTDVVYKGAAQKYKKHQLTLKEENKKLEDLPHREFATVPVVTKIDFAKPLNLGQERWNNYVKELSAVFKSFPDIEGSAAALTITYGDEYFVNSEGTTIVKPFTTVYLQCGAYMETEKGEPFFDNLVRYARTPEELPSLADMKAEVEKMARKLITAKDNVALEEEYNGPVLFLGPAVAEVFSNAFFSYRDNLVASNTLASTMDRSEGSSGMDAKVGKLFIDNTFTVTARTSLQKFNNISLLGSYDIDDEGVVPQENLVLIEKGILKNQLNDRSLTKTGQVANGHASGPGVLEISTSNGQSTQALKQALIDAAKKDGLEFALIARKISSGGDGVPEIYKVNLETGKEELLRSARMGSGGLKNLKRVPAVGKEKQVVNLPTSGGNLVSFIVPDALLLDNMDAAPLRIPYQEENKIYISSPLKN</sequence>
<dbReference type="Proteomes" id="UP000184212">
    <property type="component" value="Unassembled WGS sequence"/>
</dbReference>
<feature type="domain" description="Metalloprotease TldD/E C-terminal" evidence="3">
    <location>
        <begin position="303"/>
        <end position="431"/>
    </location>
</feature>
<dbReference type="GO" id="GO:0005829">
    <property type="term" value="C:cytosol"/>
    <property type="evidence" value="ECO:0007669"/>
    <property type="project" value="TreeGrafter"/>
</dbReference>
<dbReference type="RefSeq" id="WP_073133601.1">
    <property type="nucleotide sequence ID" value="NZ_FQWQ01000001.1"/>
</dbReference>
<dbReference type="GO" id="GO:0006508">
    <property type="term" value="P:proteolysis"/>
    <property type="evidence" value="ECO:0007669"/>
    <property type="project" value="InterPro"/>
</dbReference>
<dbReference type="GO" id="GO:0008237">
    <property type="term" value="F:metallopeptidase activity"/>
    <property type="evidence" value="ECO:0007669"/>
    <property type="project" value="InterPro"/>
</dbReference>
<dbReference type="InterPro" id="IPR036059">
    <property type="entry name" value="TldD/PmbA_sf"/>
</dbReference>
<dbReference type="InterPro" id="IPR045569">
    <property type="entry name" value="Metalloprtase-TldD/E_C"/>
</dbReference>
<comment type="similarity">
    <text evidence="1">Belongs to the peptidase U62 family.</text>
</comment>
<feature type="signal peptide" evidence="2">
    <location>
        <begin position="1"/>
        <end position="25"/>
    </location>
</feature>
<dbReference type="InterPro" id="IPR051463">
    <property type="entry name" value="Peptidase_U62_metallo"/>
</dbReference>